<protein>
    <submittedName>
        <fullName evidence="1">DUF1287 domain-containing protein</fullName>
    </submittedName>
</protein>
<dbReference type="Proteomes" id="UP000263753">
    <property type="component" value="Chromosome"/>
</dbReference>
<accession>A0A3B7M7B7</accession>
<dbReference type="EMBL" id="CP032134">
    <property type="protein sequence ID" value="AXY58259.1"/>
    <property type="molecule type" value="Genomic_DNA"/>
</dbReference>
<dbReference type="InterPro" id="IPR009706">
    <property type="entry name" value="DUF1287"/>
</dbReference>
<reference evidence="2" key="1">
    <citation type="submission" date="2018-09" db="EMBL/GenBank/DDBJ databases">
        <title>The complete genome of Acinetobacter sp. strain WCHAc010005.</title>
        <authorList>
            <person name="Hu Y."/>
            <person name="Long H."/>
            <person name="Feng Y."/>
            <person name="Zong Z."/>
        </authorList>
    </citation>
    <scope>NUCLEOTIDE SEQUENCE [LARGE SCALE GENOMIC DNA]</scope>
    <source>
        <strain evidence="2">WCHAc010005</strain>
    </source>
</reference>
<dbReference type="Pfam" id="PF06940">
    <property type="entry name" value="DUF1287"/>
    <property type="match status" value="1"/>
</dbReference>
<dbReference type="PIRSF" id="PIRSF011444">
    <property type="entry name" value="DUF1287"/>
    <property type="match status" value="1"/>
</dbReference>
<evidence type="ECO:0000313" key="1">
    <source>
        <dbReference type="EMBL" id="AXY58259.1"/>
    </source>
</evidence>
<gene>
    <name evidence="1" type="ORF">CDG60_17865</name>
</gene>
<evidence type="ECO:0000313" key="2">
    <source>
        <dbReference type="Proteomes" id="UP000263753"/>
    </source>
</evidence>
<proteinExistence type="predicted"/>
<name>A0A3B7M7B7_9GAMM</name>
<dbReference type="RefSeq" id="WP_087513621.1">
    <property type="nucleotide sequence ID" value="NZ_CP032134.1"/>
</dbReference>
<dbReference type="KEGG" id="achi:CDG60_17865"/>
<sequence>MIRRFTGTAIFLLSLVISGAGWAFSGSKMVQDARSQIGRTLYYDPAYTQLTYPGGDVPLVKGVCTDVVIRALRHQGIDLQQRIHEDMTTSFKRYPQKWGLKKADRNIDHRRVPNIQTYFNRKEYSVQGQHFLPGDIVTWDLGRGLVHIGIVSDKKALFSSTPLIIHNIGRGTEENDLLFKYKVTGHFRIPATVK</sequence>
<organism evidence="1 2">
    <name type="scientific">Acinetobacter chinensis</name>
    <dbReference type="NCBI Taxonomy" id="2004650"/>
    <lineage>
        <taxon>Bacteria</taxon>
        <taxon>Pseudomonadati</taxon>
        <taxon>Pseudomonadota</taxon>
        <taxon>Gammaproteobacteria</taxon>
        <taxon>Moraxellales</taxon>
        <taxon>Moraxellaceae</taxon>
        <taxon>Acinetobacter</taxon>
    </lineage>
</organism>
<dbReference type="AlphaFoldDB" id="A0A3B7M7B7"/>